<evidence type="ECO:0000259" key="6">
    <source>
        <dbReference type="SMART" id="SM00563"/>
    </source>
</evidence>
<feature type="chain" id="PRO_5026783269" description="Phospholipid/glycerol acyltransferase domain-containing protein" evidence="5">
    <location>
        <begin position="19"/>
        <end position="418"/>
    </location>
</feature>
<accession>A0A6L2PZ08</accession>
<name>A0A6L2PZ08_COPFO</name>
<keyword evidence="3" id="KW-0012">Acyltransferase</keyword>
<feature type="domain" description="Phospholipid/glycerol acyltransferase" evidence="6">
    <location>
        <begin position="141"/>
        <end position="265"/>
    </location>
</feature>
<dbReference type="Pfam" id="PF16076">
    <property type="entry name" value="Acyltransf_C"/>
    <property type="match status" value="1"/>
</dbReference>
<dbReference type="GO" id="GO:0016746">
    <property type="term" value="F:acyltransferase activity"/>
    <property type="evidence" value="ECO:0007669"/>
    <property type="project" value="UniProtKB-KW"/>
</dbReference>
<keyword evidence="5" id="KW-0732">Signal</keyword>
<sequence>MAALAALAAILLEYKSWADCGLSCMMCYNLFLTLAQHCHCAAPLDIDPGLCPVVCWCIAFLCKCFLRTMFVILNNVYCIPTYVVWMMIIFPLKRYHPDLYWKIEGHFFHWLLAMVSMWSWSAGYDIVELGDDIRTCLEDRTLVIANHQSTADVPLLMATFNTKKNVLPNLTWIMDRVFKYTNFGIVSILHEDFFIVSGKDKRGESLQALVKHLRDSYIPRRRKWMVLFPEGGFLRKRRETSQRFALKNNLPVLQHVSLPRVGALHAIVDTVGPEKNPGGNSSGDPTVNCVYPAHVNWVLDITIAYPEGKPLDLGAIVTGYRKPCKTFLFYRLFPCREVPRDHEAMTKWLYDRFVEKEKLLDAYYKTGKFPIDGFCASPVPPQEVSQDCLRFAILHLFFITSSYIHFQLLSYVVSYFWY</sequence>
<evidence type="ECO:0000256" key="1">
    <source>
        <dbReference type="ARBA" id="ARBA00008655"/>
    </source>
</evidence>
<keyword evidence="4" id="KW-1133">Transmembrane helix</keyword>
<evidence type="ECO:0000256" key="2">
    <source>
        <dbReference type="ARBA" id="ARBA00022679"/>
    </source>
</evidence>
<dbReference type="GO" id="GO:0005783">
    <property type="term" value="C:endoplasmic reticulum"/>
    <property type="evidence" value="ECO:0007669"/>
    <property type="project" value="TreeGrafter"/>
</dbReference>
<evidence type="ECO:0000313" key="7">
    <source>
        <dbReference type="EMBL" id="GFG35798.1"/>
    </source>
</evidence>
<dbReference type="PANTHER" id="PTHR10983:SF2">
    <property type="entry name" value="ACYL-COA:LYSOPHOSPHATIDYLGLYCEROL ACYLTRANSFERASE 1"/>
    <property type="match status" value="1"/>
</dbReference>
<evidence type="ECO:0000256" key="5">
    <source>
        <dbReference type="SAM" id="SignalP"/>
    </source>
</evidence>
<dbReference type="CDD" id="cd07990">
    <property type="entry name" value="LPLAT_LCLAT1-like"/>
    <property type="match status" value="1"/>
</dbReference>
<protein>
    <recommendedName>
        <fullName evidence="6">Phospholipid/glycerol acyltransferase domain-containing protein</fullName>
    </recommendedName>
</protein>
<gene>
    <name evidence="7" type="ORF">Cfor_03965</name>
</gene>
<evidence type="ECO:0000256" key="3">
    <source>
        <dbReference type="ARBA" id="ARBA00023315"/>
    </source>
</evidence>
<organism evidence="7 8">
    <name type="scientific">Coptotermes formosanus</name>
    <name type="common">Formosan subterranean termite</name>
    <dbReference type="NCBI Taxonomy" id="36987"/>
    <lineage>
        <taxon>Eukaryota</taxon>
        <taxon>Metazoa</taxon>
        <taxon>Ecdysozoa</taxon>
        <taxon>Arthropoda</taxon>
        <taxon>Hexapoda</taxon>
        <taxon>Insecta</taxon>
        <taxon>Pterygota</taxon>
        <taxon>Neoptera</taxon>
        <taxon>Polyneoptera</taxon>
        <taxon>Dictyoptera</taxon>
        <taxon>Blattodea</taxon>
        <taxon>Blattoidea</taxon>
        <taxon>Termitoidae</taxon>
        <taxon>Rhinotermitidae</taxon>
        <taxon>Coptotermes</taxon>
    </lineage>
</organism>
<reference evidence="8" key="1">
    <citation type="submission" date="2020-01" db="EMBL/GenBank/DDBJ databases">
        <title>Draft genome sequence of the Termite Coptotermes fromosanus.</title>
        <authorList>
            <person name="Itakura S."/>
            <person name="Yosikawa Y."/>
            <person name="Umezawa K."/>
        </authorList>
    </citation>
    <scope>NUCLEOTIDE SEQUENCE [LARGE SCALE GENOMIC DNA]</scope>
</reference>
<dbReference type="GO" id="GO:0036149">
    <property type="term" value="P:phosphatidylinositol acyl-chain remodeling"/>
    <property type="evidence" value="ECO:0007669"/>
    <property type="project" value="TreeGrafter"/>
</dbReference>
<feature type="signal peptide" evidence="5">
    <location>
        <begin position="1"/>
        <end position="18"/>
    </location>
</feature>
<evidence type="ECO:0000313" key="8">
    <source>
        <dbReference type="Proteomes" id="UP000502823"/>
    </source>
</evidence>
<dbReference type="OrthoDB" id="5920068at2759"/>
<dbReference type="InterPro" id="IPR032098">
    <property type="entry name" value="Acyltransf_C"/>
</dbReference>
<dbReference type="AlphaFoldDB" id="A0A6L2PZ08"/>
<dbReference type="SMART" id="SM00563">
    <property type="entry name" value="PlsC"/>
    <property type="match status" value="1"/>
</dbReference>
<dbReference type="InterPro" id="IPR002123">
    <property type="entry name" value="Plipid/glycerol_acylTrfase"/>
</dbReference>
<dbReference type="EMBL" id="BLKM01012201">
    <property type="protein sequence ID" value="GFG35798.1"/>
    <property type="molecule type" value="Genomic_DNA"/>
</dbReference>
<comment type="caution">
    <text evidence="7">The sequence shown here is derived from an EMBL/GenBank/DDBJ whole genome shotgun (WGS) entry which is preliminary data.</text>
</comment>
<keyword evidence="4" id="KW-0812">Transmembrane</keyword>
<keyword evidence="4" id="KW-0472">Membrane</keyword>
<keyword evidence="8" id="KW-1185">Reference proteome</keyword>
<keyword evidence="2" id="KW-0808">Transferase</keyword>
<comment type="similarity">
    <text evidence="1">Belongs to the 1-acyl-sn-glycerol-3-phosphate acyltransferase family.</text>
</comment>
<dbReference type="SUPFAM" id="SSF69593">
    <property type="entry name" value="Glycerol-3-phosphate (1)-acyltransferase"/>
    <property type="match status" value="1"/>
</dbReference>
<evidence type="ECO:0000256" key="4">
    <source>
        <dbReference type="SAM" id="Phobius"/>
    </source>
</evidence>
<feature type="transmembrane region" description="Helical" evidence="4">
    <location>
        <begin position="392"/>
        <end position="417"/>
    </location>
</feature>
<dbReference type="Proteomes" id="UP000502823">
    <property type="component" value="Unassembled WGS sequence"/>
</dbReference>
<proteinExistence type="inferred from homology"/>
<dbReference type="InParanoid" id="A0A6L2PZ08"/>
<dbReference type="PANTHER" id="PTHR10983">
    <property type="entry name" value="1-ACYLGLYCEROL-3-PHOSPHATE ACYLTRANSFERASE-RELATED"/>
    <property type="match status" value="1"/>
</dbReference>
<dbReference type="Pfam" id="PF01553">
    <property type="entry name" value="Acyltransferase"/>
    <property type="match status" value="1"/>
</dbReference>